<dbReference type="AlphaFoldDB" id="A0A0D2EJX1"/>
<dbReference type="RefSeq" id="XP_016616980.1">
    <property type="nucleotide sequence ID" value="XM_016766682.1"/>
</dbReference>
<proteinExistence type="predicted"/>
<name>A0A0D2EJX1_CLAB1</name>
<reference evidence="2" key="1">
    <citation type="submission" date="2015-01" db="EMBL/GenBank/DDBJ databases">
        <title>The Genome Sequence of Cladophialophora bantiana CBS 173.52.</title>
        <authorList>
            <consortium name="The Broad Institute Genomics Platform"/>
            <person name="Cuomo C."/>
            <person name="de Hoog S."/>
            <person name="Gorbushina A."/>
            <person name="Stielow B."/>
            <person name="Teixiera M."/>
            <person name="Abouelleil A."/>
            <person name="Chapman S.B."/>
            <person name="Priest M."/>
            <person name="Young S.K."/>
            <person name="Wortman J."/>
            <person name="Nusbaum C."/>
            <person name="Birren B."/>
        </authorList>
    </citation>
    <scope>NUCLEOTIDE SEQUENCE [LARGE SCALE GENOMIC DNA]</scope>
    <source>
        <strain evidence="2">CBS 173.52</strain>
    </source>
</reference>
<dbReference type="EMBL" id="KN846993">
    <property type="protein sequence ID" value="KIW90311.1"/>
    <property type="molecule type" value="Genomic_DNA"/>
</dbReference>
<feature type="compositionally biased region" description="Basic and acidic residues" evidence="1">
    <location>
        <begin position="51"/>
        <end position="60"/>
    </location>
</feature>
<keyword evidence="3" id="KW-1185">Reference proteome</keyword>
<dbReference type="Proteomes" id="UP000053789">
    <property type="component" value="Unassembled WGS sequence"/>
</dbReference>
<evidence type="ECO:0000256" key="1">
    <source>
        <dbReference type="SAM" id="MobiDB-lite"/>
    </source>
</evidence>
<protein>
    <submittedName>
        <fullName evidence="2">Uncharacterized protein</fullName>
    </submittedName>
</protein>
<gene>
    <name evidence="2" type="ORF">Z519_08955</name>
</gene>
<dbReference type="GeneID" id="27701883"/>
<sequence length="75" mass="8818">MRQGIWERRPLAKATWTPQFYPSLQIPSGWKVLPTQRRPDSSLPEWTPPKPKCDSSEKVQQKVMRPMRKTEEGVQ</sequence>
<feature type="region of interest" description="Disordered" evidence="1">
    <location>
        <begin position="32"/>
        <end position="75"/>
    </location>
</feature>
<accession>A0A0D2EJX1</accession>
<organism evidence="2 3">
    <name type="scientific">Cladophialophora bantiana (strain ATCC 10958 / CBS 173.52 / CDC B-1940 / NIH 8579)</name>
    <name type="common">Xylohypha bantiana</name>
    <dbReference type="NCBI Taxonomy" id="1442370"/>
    <lineage>
        <taxon>Eukaryota</taxon>
        <taxon>Fungi</taxon>
        <taxon>Dikarya</taxon>
        <taxon>Ascomycota</taxon>
        <taxon>Pezizomycotina</taxon>
        <taxon>Eurotiomycetes</taxon>
        <taxon>Chaetothyriomycetidae</taxon>
        <taxon>Chaetothyriales</taxon>
        <taxon>Herpotrichiellaceae</taxon>
        <taxon>Cladophialophora</taxon>
    </lineage>
</organism>
<evidence type="ECO:0000313" key="2">
    <source>
        <dbReference type="EMBL" id="KIW90311.1"/>
    </source>
</evidence>
<dbReference type="HOGENOM" id="CLU_2670862_0_0_1"/>
<dbReference type="VEuPathDB" id="FungiDB:Z519_08955"/>
<evidence type="ECO:0000313" key="3">
    <source>
        <dbReference type="Proteomes" id="UP000053789"/>
    </source>
</evidence>